<proteinExistence type="predicted"/>
<sequence>MRIDTMTKKLAAALVGGAVLIGGAAGPALAATSTATAQDDAGVQPVGPPAPNNMSFDYRLYNDTPYTWTIDPSGTLSQHWYSDTQWTKVDWRGVGPVQTMKPGDVMHLRKESHSTYDANDGDDDWISYSFTDADGAQHLVRVHADYQDHLTSFSMDRSGDDWVNSTAVFHMAYQPGAEANSVGAFLNKPAEVTIDAAADPKRAADAVSHFSDAGATGKKFTPTADPTWTETDPKPGSATLINATSSPAELTAITGTTNSESTSFSEEIAWEAQLGFLGVANAGISASIGSTQEWRVSDTVENGDTMTVPSQKQGSFVKTNDVENVTGNVDFTIYDGMLTYHLKNVTVSMPGLTKPGQSIPVPGTAFSPVITGIGG</sequence>
<gene>
    <name evidence="3" type="ORF">BN12_80029</name>
</gene>
<dbReference type="RefSeq" id="WP_048549834.1">
    <property type="nucleotide sequence ID" value="NZ_HF570958.1"/>
</dbReference>
<keyword evidence="2" id="KW-0732">Signal</keyword>
<evidence type="ECO:0000256" key="1">
    <source>
        <dbReference type="SAM" id="MobiDB-lite"/>
    </source>
</evidence>
<accession>A0A077M1R0</accession>
<evidence type="ECO:0008006" key="5">
    <source>
        <dbReference type="Google" id="ProtNLM"/>
    </source>
</evidence>
<dbReference type="Proteomes" id="UP000035721">
    <property type="component" value="Unassembled WGS sequence"/>
</dbReference>
<evidence type="ECO:0000313" key="4">
    <source>
        <dbReference type="Proteomes" id="UP000035721"/>
    </source>
</evidence>
<comment type="caution">
    <text evidence="3">The sequence shown here is derived from an EMBL/GenBank/DDBJ whole genome shotgun (WGS) entry which is preliminary data.</text>
</comment>
<feature type="signal peptide" evidence="2">
    <location>
        <begin position="1"/>
        <end position="30"/>
    </location>
</feature>
<keyword evidence="4" id="KW-1185">Reference proteome</keyword>
<protein>
    <recommendedName>
        <fullName evidence="5">Htaa domain-containing protein</fullName>
    </recommendedName>
</protein>
<dbReference type="EMBL" id="CAJB01000414">
    <property type="protein sequence ID" value="CCH80238.1"/>
    <property type="molecule type" value="Genomic_DNA"/>
</dbReference>
<evidence type="ECO:0000256" key="2">
    <source>
        <dbReference type="SAM" id="SignalP"/>
    </source>
</evidence>
<evidence type="ECO:0000313" key="3">
    <source>
        <dbReference type="EMBL" id="CCH80238.1"/>
    </source>
</evidence>
<dbReference type="AlphaFoldDB" id="A0A077M1R0"/>
<feature type="chain" id="PRO_5001720798" description="Htaa domain-containing protein" evidence="2">
    <location>
        <begin position="31"/>
        <end position="375"/>
    </location>
</feature>
<dbReference type="STRING" id="1194083.BN12_80029"/>
<organism evidence="3 4">
    <name type="scientific">Nostocoides japonicum T1-X7</name>
    <dbReference type="NCBI Taxonomy" id="1194083"/>
    <lineage>
        <taxon>Bacteria</taxon>
        <taxon>Bacillati</taxon>
        <taxon>Actinomycetota</taxon>
        <taxon>Actinomycetes</taxon>
        <taxon>Micrococcales</taxon>
        <taxon>Intrasporangiaceae</taxon>
        <taxon>Nostocoides</taxon>
    </lineage>
</organism>
<reference evidence="3 4" key="1">
    <citation type="journal article" date="2013" name="ISME J.">
        <title>A metabolic model for members of the genus Tetrasphaera involved in enhanced biological phosphorus removal.</title>
        <authorList>
            <person name="Kristiansen R."/>
            <person name="Nguyen H.T.T."/>
            <person name="Saunders A.M."/>
            <person name="Nielsen J.L."/>
            <person name="Wimmer R."/>
            <person name="Le V.Q."/>
            <person name="McIlroy S.J."/>
            <person name="Petrovski S."/>
            <person name="Seviour R.J."/>
            <person name="Calteau A."/>
            <person name="Nielsen K.L."/>
            <person name="Nielsen P.H."/>
        </authorList>
    </citation>
    <scope>NUCLEOTIDE SEQUENCE [LARGE SCALE GENOMIC DNA]</scope>
    <source>
        <strain evidence="3 4">T1-X7</strain>
    </source>
</reference>
<feature type="region of interest" description="Disordered" evidence="1">
    <location>
        <begin position="214"/>
        <end position="247"/>
    </location>
</feature>
<name>A0A077M1R0_9MICO</name>